<evidence type="ECO:0000256" key="8">
    <source>
        <dbReference type="SAM" id="SignalP"/>
    </source>
</evidence>
<feature type="chain" id="PRO_5047128948" description="cutinase" evidence="8">
    <location>
        <begin position="23"/>
        <end position="204"/>
    </location>
</feature>
<sequence length="204" mass="21017">MIFTTAICSSLLLLAPLIIVYAAPAATVPETVPGLAALGNIASYISTTSAPADPATTYNELAEGKCAPFILLFARGTNGSGNVGEGVAPALIRELTSLRPGQFIVQGTNNYPATIPDYLLGGSATGAASMADDVAMAAQNCKDSKIVMAGYSQGAQVVHRAAAQISKSLYPFVRAIVLFGDPNHRDPFPGSLNNNVLGFCHDGC</sequence>
<feature type="signal peptide" evidence="8">
    <location>
        <begin position="1"/>
        <end position="22"/>
    </location>
</feature>
<gene>
    <name evidence="9" type="ORF">Q9L58_010388</name>
</gene>
<dbReference type="SMART" id="SM01110">
    <property type="entry name" value="Cutinase"/>
    <property type="match status" value="1"/>
</dbReference>
<dbReference type="SUPFAM" id="SSF53474">
    <property type="entry name" value="alpha/beta-Hydrolases"/>
    <property type="match status" value="1"/>
</dbReference>
<accession>A0ABR3G4A9</accession>
<keyword evidence="5" id="KW-0378">Hydrolase</keyword>
<keyword evidence="3" id="KW-0719">Serine esterase</keyword>
<evidence type="ECO:0000256" key="1">
    <source>
        <dbReference type="ARBA" id="ARBA00007534"/>
    </source>
</evidence>
<dbReference type="PANTHER" id="PTHR48250">
    <property type="entry name" value="CUTINASE 2-RELATED"/>
    <property type="match status" value="1"/>
</dbReference>
<dbReference type="InterPro" id="IPR011150">
    <property type="entry name" value="Cutinase_monf"/>
</dbReference>
<evidence type="ECO:0000256" key="7">
    <source>
        <dbReference type="ARBA" id="ARBA00034045"/>
    </source>
</evidence>
<reference evidence="9 10" key="1">
    <citation type="submission" date="2024-02" db="EMBL/GenBank/DDBJ databases">
        <title>Discinaceae phylogenomics.</title>
        <authorList>
            <person name="Dirks A.C."/>
            <person name="James T.Y."/>
        </authorList>
    </citation>
    <scope>NUCLEOTIDE SEQUENCE [LARGE SCALE GENOMIC DNA]</scope>
    <source>
        <strain evidence="9 10">ACD0624</strain>
    </source>
</reference>
<evidence type="ECO:0000256" key="3">
    <source>
        <dbReference type="ARBA" id="ARBA00022487"/>
    </source>
</evidence>
<dbReference type="Pfam" id="PF01083">
    <property type="entry name" value="Cutinase"/>
    <property type="match status" value="1"/>
</dbReference>
<evidence type="ECO:0000256" key="2">
    <source>
        <dbReference type="ARBA" id="ARBA00013095"/>
    </source>
</evidence>
<comment type="similarity">
    <text evidence="1">Belongs to the cutinase family.</text>
</comment>
<evidence type="ECO:0000256" key="4">
    <source>
        <dbReference type="ARBA" id="ARBA00022729"/>
    </source>
</evidence>
<comment type="catalytic activity">
    <reaction evidence="7">
        <text>cutin + H2O = cutin monomers.</text>
        <dbReference type="EC" id="3.1.1.74"/>
    </reaction>
</comment>
<name>A0ABR3G4A9_9PEZI</name>
<dbReference type="EC" id="3.1.1.74" evidence="2"/>
<dbReference type="EMBL" id="JBBBZM010000389">
    <property type="protein sequence ID" value="KAL0630764.1"/>
    <property type="molecule type" value="Genomic_DNA"/>
</dbReference>
<dbReference type="Gene3D" id="3.40.50.1820">
    <property type="entry name" value="alpha/beta hydrolase"/>
    <property type="match status" value="1"/>
</dbReference>
<evidence type="ECO:0000313" key="9">
    <source>
        <dbReference type="EMBL" id="KAL0630764.1"/>
    </source>
</evidence>
<protein>
    <recommendedName>
        <fullName evidence="2">cutinase</fullName>
        <ecNumber evidence="2">3.1.1.74</ecNumber>
    </recommendedName>
</protein>
<keyword evidence="10" id="KW-1185">Reference proteome</keyword>
<dbReference type="PANTHER" id="PTHR48250:SF2">
    <property type="entry name" value="CUTINASE"/>
    <property type="match status" value="1"/>
</dbReference>
<keyword evidence="4 8" id="KW-0732">Signal</keyword>
<comment type="caution">
    <text evidence="9">The sequence shown here is derived from an EMBL/GenBank/DDBJ whole genome shotgun (WGS) entry which is preliminary data.</text>
</comment>
<evidence type="ECO:0000256" key="5">
    <source>
        <dbReference type="ARBA" id="ARBA00022801"/>
    </source>
</evidence>
<dbReference type="InterPro" id="IPR029058">
    <property type="entry name" value="AB_hydrolase_fold"/>
</dbReference>
<dbReference type="Proteomes" id="UP001447188">
    <property type="component" value="Unassembled WGS sequence"/>
</dbReference>
<evidence type="ECO:0000256" key="6">
    <source>
        <dbReference type="ARBA" id="ARBA00023157"/>
    </source>
</evidence>
<organism evidence="9 10">
    <name type="scientific">Discina gigas</name>
    <dbReference type="NCBI Taxonomy" id="1032678"/>
    <lineage>
        <taxon>Eukaryota</taxon>
        <taxon>Fungi</taxon>
        <taxon>Dikarya</taxon>
        <taxon>Ascomycota</taxon>
        <taxon>Pezizomycotina</taxon>
        <taxon>Pezizomycetes</taxon>
        <taxon>Pezizales</taxon>
        <taxon>Discinaceae</taxon>
        <taxon>Discina</taxon>
    </lineage>
</organism>
<keyword evidence="6" id="KW-1015">Disulfide bond</keyword>
<evidence type="ECO:0000313" key="10">
    <source>
        <dbReference type="Proteomes" id="UP001447188"/>
    </source>
</evidence>
<proteinExistence type="inferred from homology"/>
<dbReference type="InterPro" id="IPR000675">
    <property type="entry name" value="Cutinase/axe"/>
</dbReference>